<comment type="caution">
    <text evidence="1">The sequence shown here is derived from an EMBL/GenBank/DDBJ whole genome shotgun (WGS) entry which is preliminary data.</text>
</comment>
<dbReference type="AlphaFoldDB" id="A0A0X3XC60"/>
<gene>
    <name evidence="1" type="ORF">ADL28_03085</name>
</gene>
<accession>A0A0X3XC60</accession>
<protein>
    <submittedName>
        <fullName evidence="1">Uncharacterized protein</fullName>
    </submittedName>
</protein>
<name>A0A0X3XC60_STRVO</name>
<dbReference type="OrthoDB" id="4204267at2"/>
<dbReference type="EMBL" id="LLZJ01000009">
    <property type="protein sequence ID" value="KUL66751.1"/>
    <property type="molecule type" value="Genomic_DNA"/>
</dbReference>
<reference evidence="2" key="1">
    <citation type="submission" date="2015-10" db="EMBL/GenBank/DDBJ databases">
        <authorList>
            <person name="Ju K.-S."/>
            <person name="Doroghazi J.R."/>
            <person name="Metcalf W.W."/>
        </authorList>
    </citation>
    <scope>NUCLEOTIDE SEQUENCE [LARGE SCALE GENOMIC DNA]</scope>
    <source>
        <strain evidence="2">NRRL F-8817</strain>
    </source>
</reference>
<evidence type="ECO:0000313" key="1">
    <source>
        <dbReference type="EMBL" id="KUL66751.1"/>
    </source>
</evidence>
<organism evidence="1 2">
    <name type="scientific">Streptomyces violaceusniger</name>
    <dbReference type="NCBI Taxonomy" id="68280"/>
    <lineage>
        <taxon>Bacteria</taxon>
        <taxon>Bacillati</taxon>
        <taxon>Actinomycetota</taxon>
        <taxon>Actinomycetes</taxon>
        <taxon>Kitasatosporales</taxon>
        <taxon>Streptomycetaceae</taxon>
        <taxon>Streptomyces</taxon>
        <taxon>Streptomyces violaceusniger group</taxon>
    </lineage>
</organism>
<dbReference type="RefSeq" id="WP_059142180.1">
    <property type="nucleotide sequence ID" value="NZ_LLZJ01000009.1"/>
</dbReference>
<proteinExistence type="predicted"/>
<evidence type="ECO:0000313" key="2">
    <source>
        <dbReference type="Proteomes" id="UP000053413"/>
    </source>
</evidence>
<sequence length="206" mass="23273">MTGPWLLPQQDPRTRRDRLEVLTALVNGPEFDPALRGGVLKIPPLHPVYPWSCTVVDCERPRWRRYAMCSVHAEQWQEAEARGMNRAQFLGTAQPLPATEMPEAMMCRICPQRPAFSLQLVLCFRHRNRWLSHLKRHPGGGELEFERWLADQPSLPGYGECRADVCDELAASPLGLCGAHERGARAGRRCRRTSSPPTSAVIVLSR</sequence>
<dbReference type="Proteomes" id="UP000053413">
    <property type="component" value="Unassembled WGS sequence"/>
</dbReference>